<evidence type="ECO:0000313" key="2">
    <source>
        <dbReference type="EMBL" id="MDE1463441.1"/>
    </source>
</evidence>
<accession>A0ABT5UBT3</accession>
<feature type="domain" description="Glycosyl transferase family 28 C-terminal" evidence="1">
    <location>
        <begin position="234"/>
        <end position="384"/>
    </location>
</feature>
<comment type="caution">
    <text evidence="2">The sequence shown here is derived from an EMBL/GenBank/DDBJ whole genome shotgun (WGS) entry which is preliminary data.</text>
</comment>
<dbReference type="Proteomes" id="UP001528823">
    <property type="component" value="Unassembled WGS sequence"/>
</dbReference>
<organism evidence="2 3">
    <name type="scientific">Spartinivicinus poritis</name>
    <dbReference type="NCBI Taxonomy" id="2994640"/>
    <lineage>
        <taxon>Bacteria</taxon>
        <taxon>Pseudomonadati</taxon>
        <taxon>Pseudomonadota</taxon>
        <taxon>Gammaproteobacteria</taxon>
        <taxon>Oceanospirillales</taxon>
        <taxon>Zooshikellaceae</taxon>
        <taxon>Spartinivicinus</taxon>
    </lineage>
</organism>
<dbReference type="PANTHER" id="PTHR21015">
    <property type="entry name" value="UDP-N-ACETYLGLUCOSAMINE--N-ACETYLMURAMYL-(PENTAPEPTIDE) PYROPHOSPHORYL-UNDECAPRENOL N-ACETYLGLUCOSAMINE TRANSFERASE 1"/>
    <property type="match status" value="1"/>
</dbReference>
<protein>
    <submittedName>
        <fullName evidence="2">Glycosyltransferase</fullName>
    </submittedName>
</protein>
<name>A0ABT5UBT3_9GAMM</name>
<proteinExistence type="predicted"/>
<reference evidence="2 3" key="1">
    <citation type="submission" date="2022-11" db="EMBL/GenBank/DDBJ databases">
        <title>Spartinivicinus poritis sp. nov., isolated from scleractinian coral Porites lutea.</title>
        <authorList>
            <person name="Zhang G."/>
            <person name="Cai L."/>
            <person name="Wei Q."/>
        </authorList>
    </citation>
    <scope>NUCLEOTIDE SEQUENCE [LARGE SCALE GENOMIC DNA]</scope>
    <source>
        <strain evidence="2 3">A2-2</strain>
    </source>
</reference>
<evidence type="ECO:0000313" key="3">
    <source>
        <dbReference type="Proteomes" id="UP001528823"/>
    </source>
</evidence>
<dbReference type="EMBL" id="JAPMOU010000020">
    <property type="protein sequence ID" value="MDE1463441.1"/>
    <property type="molecule type" value="Genomic_DNA"/>
</dbReference>
<dbReference type="PANTHER" id="PTHR21015:SF28">
    <property type="entry name" value="SLL1722 PROTEIN"/>
    <property type="match status" value="1"/>
</dbReference>
<gene>
    <name evidence="2" type="ORF">ORQ98_15880</name>
</gene>
<dbReference type="SUPFAM" id="SSF53756">
    <property type="entry name" value="UDP-Glycosyltransferase/glycogen phosphorylase"/>
    <property type="match status" value="1"/>
</dbReference>
<dbReference type="Gene3D" id="3.40.50.2000">
    <property type="entry name" value="Glycogen Phosphorylase B"/>
    <property type="match status" value="1"/>
</dbReference>
<dbReference type="InterPro" id="IPR007235">
    <property type="entry name" value="Glyco_trans_28_C"/>
</dbReference>
<evidence type="ECO:0000259" key="1">
    <source>
        <dbReference type="Pfam" id="PF04101"/>
    </source>
</evidence>
<sequence length="402" mass="45216">MSQAQPLTKPRRLFFYVQHLLGIGHLQRAARICQAAIKAGWDVFVVAGGKPITEIDFGAIHYRQLPVLTAADANFSQLVQADGRVIDEAIKQQRTQQLLHYFQQIQPDVVLLEMYPFGRRQFRFELIPLLDACHQATPAPVIVSSIRDVLVEKHDMSRHQWAVQQLQDYVDHVLVHGDPQLITLDQTFPLTGQIANKISYTGYIAPASEVREKAINQPPSATVPQQDILVSAGGGAVGFELLQLAQATCHQLNQQPEYRPWRWRMITGPNIPLPQYNQLKKNCPANMAIELIREDFFQCLCHSQLSISQAGYNTLLDTLQAGCQTIWVPFANETETEQRFRAQQFSQVTGFPCLDQATLTVQQLADTICQLLSQPVKPHPPIQMDGAAKTIQQLEYFLAGDC</sequence>
<keyword evidence="3" id="KW-1185">Reference proteome</keyword>
<dbReference type="RefSeq" id="WP_274689778.1">
    <property type="nucleotide sequence ID" value="NZ_JAPMOU010000020.1"/>
</dbReference>
<dbReference type="Pfam" id="PF04101">
    <property type="entry name" value="Glyco_tran_28_C"/>
    <property type="match status" value="1"/>
</dbReference>